<dbReference type="GO" id="GO:0016020">
    <property type="term" value="C:membrane"/>
    <property type="evidence" value="ECO:0007669"/>
    <property type="project" value="InterPro"/>
</dbReference>
<evidence type="ECO:0000313" key="5">
    <source>
        <dbReference type="Proteomes" id="UP000050497"/>
    </source>
</evidence>
<proteinExistence type="predicted"/>
<feature type="transmembrane region" description="Helical" evidence="1">
    <location>
        <begin position="145"/>
        <end position="163"/>
    </location>
</feature>
<feature type="transmembrane region" description="Helical" evidence="1">
    <location>
        <begin position="264"/>
        <end position="281"/>
    </location>
</feature>
<dbReference type="RefSeq" id="WP_165603957.1">
    <property type="nucleotide sequence ID" value="NZ_FMBM01000001.1"/>
</dbReference>
<dbReference type="EMBL" id="LJSX01000037">
    <property type="protein sequence ID" value="KPQ09010.1"/>
    <property type="molecule type" value="Genomic_DNA"/>
</dbReference>
<evidence type="ECO:0000256" key="1">
    <source>
        <dbReference type="SAM" id="Phobius"/>
    </source>
</evidence>
<feature type="transmembrane region" description="Helical" evidence="1">
    <location>
        <begin position="231"/>
        <end position="252"/>
    </location>
</feature>
<protein>
    <submittedName>
        <fullName evidence="3">Putative permease, DMT superfamily</fullName>
    </submittedName>
    <submittedName>
        <fullName evidence="4">Threonine/homoserine efflux transporter RhtA</fullName>
    </submittedName>
</protein>
<dbReference type="InterPro" id="IPR000620">
    <property type="entry name" value="EamA_dom"/>
</dbReference>
<feature type="transmembrane region" description="Helical" evidence="1">
    <location>
        <begin position="169"/>
        <end position="188"/>
    </location>
</feature>
<keyword evidence="1" id="KW-1133">Transmembrane helix</keyword>
<comment type="caution">
    <text evidence="3">The sequence shown here is derived from an EMBL/GenBank/DDBJ whole genome shotgun (WGS) entry which is preliminary data.</text>
</comment>
<dbReference type="Proteomes" id="UP000182800">
    <property type="component" value="Unassembled WGS sequence"/>
</dbReference>
<evidence type="ECO:0000313" key="6">
    <source>
        <dbReference type="Proteomes" id="UP000182800"/>
    </source>
</evidence>
<reference evidence="4 6" key="2">
    <citation type="submission" date="2016-08" db="EMBL/GenBank/DDBJ databases">
        <authorList>
            <person name="Varghese N."/>
            <person name="Submissions Spin"/>
        </authorList>
    </citation>
    <scope>NUCLEOTIDE SEQUENCE [LARGE SCALE GENOMIC DNA]</scope>
    <source>
        <strain evidence="4 6">HL-109</strain>
    </source>
</reference>
<evidence type="ECO:0000259" key="2">
    <source>
        <dbReference type="Pfam" id="PF00892"/>
    </source>
</evidence>
<feature type="domain" description="EamA" evidence="2">
    <location>
        <begin position="169"/>
        <end position="304"/>
    </location>
</feature>
<feature type="transmembrane region" description="Helical" evidence="1">
    <location>
        <begin position="287"/>
        <end position="304"/>
    </location>
</feature>
<evidence type="ECO:0000313" key="4">
    <source>
        <dbReference type="EMBL" id="SCC79614.1"/>
    </source>
</evidence>
<keyword evidence="6" id="KW-1185">Reference proteome</keyword>
<dbReference type="Pfam" id="PF00892">
    <property type="entry name" value="EamA"/>
    <property type="match status" value="2"/>
</dbReference>
<dbReference type="EMBL" id="FMBM01000001">
    <property type="protein sequence ID" value="SCC79614.1"/>
    <property type="molecule type" value="Genomic_DNA"/>
</dbReference>
<feature type="transmembrane region" description="Helical" evidence="1">
    <location>
        <begin position="87"/>
        <end position="108"/>
    </location>
</feature>
<name>A0A0N8KDN2_9HYPH</name>
<feature type="transmembrane region" description="Helical" evidence="1">
    <location>
        <begin position="200"/>
        <end position="219"/>
    </location>
</feature>
<feature type="transmembrane region" description="Helical" evidence="1">
    <location>
        <begin position="21"/>
        <end position="41"/>
    </location>
</feature>
<organism evidence="3 5">
    <name type="scientific">Saliniramus fredricksonii</name>
    <dbReference type="NCBI Taxonomy" id="1653334"/>
    <lineage>
        <taxon>Bacteria</taxon>
        <taxon>Pseudomonadati</taxon>
        <taxon>Pseudomonadota</taxon>
        <taxon>Alphaproteobacteria</taxon>
        <taxon>Hyphomicrobiales</taxon>
        <taxon>Salinarimonadaceae</taxon>
        <taxon>Saliniramus</taxon>
    </lineage>
</organism>
<keyword evidence="1" id="KW-0812">Transmembrane</keyword>
<dbReference type="InterPro" id="IPR037185">
    <property type="entry name" value="EmrE-like"/>
</dbReference>
<dbReference type="SUPFAM" id="SSF103481">
    <property type="entry name" value="Multidrug resistance efflux transporter EmrE"/>
    <property type="match status" value="2"/>
</dbReference>
<reference evidence="3 5" key="1">
    <citation type="submission" date="2015-09" db="EMBL/GenBank/DDBJ databases">
        <title>Identification and resolution of microdiversity through metagenomic sequencing of parallel consortia.</title>
        <authorList>
            <person name="Nelson W.C."/>
            <person name="Romine M.F."/>
            <person name="Lindemann S.R."/>
        </authorList>
    </citation>
    <scope>NUCLEOTIDE SEQUENCE [LARGE SCALE GENOMIC DNA]</scope>
    <source>
        <strain evidence="3">HL-109</strain>
    </source>
</reference>
<keyword evidence="1" id="KW-0472">Membrane</keyword>
<feature type="domain" description="EamA" evidence="2">
    <location>
        <begin position="26"/>
        <end position="158"/>
    </location>
</feature>
<dbReference type="PANTHER" id="PTHR22911">
    <property type="entry name" value="ACYL-MALONYL CONDENSING ENZYME-RELATED"/>
    <property type="match status" value="1"/>
</dbReference>
<dbReference type="PATRIC" id="fig|1653334.4.peg.1269"/>
<dbReference type="AlphaFoldDB" id="A0A0N8KDN2"/>
<dbReference type="Proteomes" id="UP000050497">
    <property type="component" value="Unassembled WGS sequence"/>
</dbReference>
<evidence type="ECO:0000313" key="3">
    <source>
        <dbReference type="EMBL" id="KPQ09010.1"/>
    </source>
</evidence>
<sequence>MSDMQAAKIQPHTLPSTESGHVWSWMILLAGGISLGTAPILVKGMPLSPESSAFFRVLLSAPFFMVLALWSNPRPRREASLKTTAPLYLYLLAAVFFAADLLAMHVAIKAINTSIATLFTNAAPLFIAIYGLLGLTDRPDARFGRALPLALAGLFLLVGIAAFDPTAPLWGYLVGLAAGGFYAAYLVAVRALKSHDAGSAGIMVSVTIGSTIILSPLLLVPDFTVPQEAMVWLQVMALVIFGQVLGQGLVTVALRHLPVASSSVVLMIQPVFVAAVSWPILGEFLGGWQLIGMLLVLIAMWIVVDPLAARRQRRAG</sequence>
<feature type="transmembrane region" description="Helical" evidence="1">
    <location>
        <begin position="53"/>
        <end position="71"/>
    </location>
</feature>
<gene>
    <name evidence="4" type="ORF">GA0071312_1037</name>
    <name evidence="3" type="ORF">HLUCCO17_16535</name>
</gene>
<accession>A0A0N8KDN2</accession>
<feature type="transmembrane region" description="Helical" evidence="1">
    <location>
        <begin position="114"/>
        <end position="133"/>
    </location>
</feature>